<comment type="caution">
    <text evidence="4">The sequence shown here is derived from an EMBL/GenBank/DDBJ whole genome shotgun (WGS) entry which is preliminary data.</text>
</comment>
<reference evidence="5" key="1">
    <citation type="submission" date="2018-05" db="EMBL/GenBank/DDBJ databases">
        <title>Micromonospora globispora sp. nov. and Micromonospora rugosa sp. nov., isolated from marine sediment.</title>
        <authorList>
            <person name="Carro L."/>
            <person name="Aysel V."/>
            <person name="Cetin D."/>
            <person name="Igual J.M."/>
            <person name="Klenk H.-P."/>
            <person name="Trujillo M.E."/>
            <person name="Sahin N."/>
        </authorList>
    </citation>
    <scope>NUCLEOTIDE SEQUENCE [LARGE SCALE GENOMIC DNA]</scope>
    <source>
        <strain evidence="5">S2904</strain>
    </source>
</reference>
<dbReference type="GO" id="GO:0003677">
    <property type="term" value="F:DNA binding"/>
    <property type="evidence" value="ECO:0007669"/>
    <property type="project" value="InterPro"/>
</dbReference>
<dbReference type="PROSITE" id="PS50043">
    <property type="entry name" value="HTH_LUXR_2"/>
    <property type="match status" value="1"/>
</dbReference>
<evidence type="ECO:0000256" key="1">
    <source>
        <dbReference type="ARBA" id="ARBA00022741"/>
    </source>
</evidence>
<dbReference type="GO" id="GO:0005737">
    <property type="term" value="C:cytoplasm"/>
    <property type="evidence" value="ECO:0007669"/>
    <property type="project" value="TreeGrafter"/>
</dbReference>
<dbReference type="SUPFAM" id="SSF48452">
    <property type="entry name" value="TPR-like"/>
    <property type="match status" value="1"/>
</dbReference>
<dbReference type="CDD" id="cd06170">
    <property type="entry name" value="LuxR_C_like"/>
    <property type="match status" value="1"/>
</dbReference>
<dbReference type="GO" id="GO:0005524">
    <property type="term" value="F:ATP binding"/>
    <property type="evidence" value="ECO:0007669"/>
    <property type="project" value="UniProtKB-KW"/>
</dbReference>
<gene>
    <name evidence="4" type="ORF">DLJ46_31470</name>
</gene>
<dbReference type="PANTHER" id="PTHR16305">
    <property type="entry name" value="TESTICULAR SOLUBLE ADENYLYL CYCLASE"/>
    <property type="match status" value="1"/>
</dbReference>
<dbReference type="EMBL" id="QGSV01000438">
    <property type="protein sequence ID" value="PWU43474.1"/>
    <property type="molecule type" value="Genomic_DNA"/>
</dbReference>
<dbReference type="OrthoDB" id="3197423at2"/>
<evidence type="ECO:0000313" key="5">
    <source>
        <dbReference type="Proteomes" id="UP000245683"/>
    </source>
</evidence>
<dbReference type="PANTHER" id="PTHR16305:SF35">
    <property type="entry name" value="TRANSCRIPTIONAL ACTIVATOR DOMAIN"/>
    <property type="match status" value="1"/>
</dbReference>
<dbReference type="Gene3D" id="3.40.50.300">
    <property type="entry name" value="P-loop containing nucleotide triphosphate hydrolases"/>
    <property type="match status" value="1"/>
</dbReference>
<keyword evidence="5" id="KW-1185">Reference proteome</keyword>
<proteinExistence type="predicted"/>
<keyword evidence="2" id="KW-0067">ATP-binding</keyword>
<dbReference type="InterPro" id="IPR036388">
    <property type="entry name" value="WH-like_DNA-bd_sf"/>
</dbReference>
<dbReference type="SUPFAM" id="SSF52540">
    <property type="entry name" value="P-loop containing nucleoside triphosphate hydrolases"/>
    <property type="match status" value="1"/>
</dbReference>
<dbReference type="InterPro" id="IPR016032">
    <property type="entry name" value="Sig_transdc_resp-reg_C-effctor"/>
</dbReference>
<evidence type="ECO:0000259" key="3">
    <source>
        <dbReference type="PROSITE" id="PS50043"/>
    </source>
</evidence>
<sequence length="904" mass="97013">MTTQGPSIRAMSEGWPFVGRQEELDLIARAMGDPAVGGIVLAGPSGVGKTRLALEALAGVDPKRNLVRRVVATQATQRIPFGALAPVLPAQLPAVTDRINLLRLAAEALLGDAVGRRLVLAVDDAQLLDDLSAALIHQLVRGGASFVMVLVRADQPAPDPVTALWRHRLVERLDLQRLLRPDVEQALVEHLQGPLDGMSLERIWRASAGNALMLRELVSAGLEAAALQRVEGVWRWQGQWVFPPRLMELIEHRIGQLSDNEREVLELLAYAGPIGPDLLGRLVSPETVEAVEAKGLCWVEQLGRRMVLHLAHPLYAEALRRRTPVLRARRHQRRLADIVEETGARRVADALQLATWRIAAGAPSPPSILLAGAEQAWALLDLPLAERLARAAFAAGARVDATSILWRVLGLQNRQDELDALLAEVQYAAIDDRERMQLAVARAYTLCWVLDRVDEALAYIEGTLHQVAHPDAQAALQALRAVMLAHNGRMSEAAASADDLLAVPLAPGLSLASAHLAKAFALTWRGQTGQAVASLDLALAAAGWADHAPWLGVAARGWYSHTLLLHGDLAAATTAAEDAYELAVVSGWELAMGAACIARGQVARASGQLVQSLRWLREGLGLARHNHTSGPAYLLQAQLLGELVRTAAMLGDLDSAQRAIVVADASRRASQLLYFPRVELARPWITAARQGRAAGSRHAVAIAADLRQTQAYMYEARALHDAARLGGASRVAGRLRELAEELPSNLVQAYAAHATALTNHDAARLEAVSAQLDNMGFLLLAAEAAADAARAYRHAGRADSARRTAAHAAALTSRCEGAATPALQDLQAPQLTPRQFEISKLAAAGLSNEEIADRLTLSVRTVHNHLHQVYAKLGVTGRNQLAGVLNLPTQRPGTGARQPEGGRA</sequence>
<name>A0A317JU67_9ACTN</name>
<organism evidence="4 5">
    <name type="scientific">Micromonospora globispora</name>
    <dbReference type="NCBI Taxonomy" id="1450148"/>
    <lineage>
        <taxon>Bacteria</taxon>
        <taxon>Bacillati</taxon>
        <taxon>Actinomycetota</taxon>
        <taxon>Actinomycetes</taxon>
        <taxon>Micromonosporales</taxon>
        <taxon>Micromonosporaceae</taxon>
        <taxon>Micromonospora</taxon>
    </lineage>
</organism>
<protein>
    <recommendedName>
        <fullName evidence="3">HTH luxR-type domain-containing protein</fullName>
    </recommendedName>
</protein>
<dbReference type="InterPro" id="IPR000792">
    <property type="entry name" value="Tscrpt_reg_LuxR_C"/>
</dbReference>
<dbReference type="InterPro" id="IPR041664">
    <property type="entry name" value="AAA_16"/>
</dbReference>
<dbReference type="Gene3D" id="1.10.10.10">
    <property type="entry name" value="Winged helix-like DNA-binding domain superfamily/Winged helix DNA-binding domain"/>
    <property type="match status" value="1"/>
</dbReference>
<dbReference type="InterPro" id="IPR027417">
    <property type="entry name" value="P-loop_NTPase"/>
</dbReference>
<evidence type="ECO:0000313" key="4">
    <source>
        <dbReference type="EMBL" id="PWU43474.1"/>
    </source>
</evidence>
<dbReference type="Pfam" id="PF00196">
    <property type="entry name" value="GerE"/>
    <property type="match status" value="1"/>
</dbReference>
<dbReference type="PRINTS" id="PR00038">
    <property type="entry name" value="HTHLUXR"/>
</dbReference>
<dbReference type="InterPro" id="IPR011990">
    <property type="entry name" value="TPR-like_helical_dom_sf"/>
</dbReference>
<dbReference type="GO" id="GO:0006355">
    <property type="term" value="P:regulation of DNA-templated transcription"/>
    <property type="evidence" value="ECO:0007669"/>
    <property type="project" value="InterPro"/>
</dbReference>
<accession>A0A317JU67</accession>
<dbReference type="SMART" id="SM00421">
    <property type="entry name" value="HTH_LUXR"/>
    <property type="match status" value="1"/>
</dbReference>
<dbReference type="SUPFAM" id="SSF46894">
    <property type="entry name" value="C-terminal effector domain of the bipartite response regulators"/>
    <property type="match status" value="1"/>
</dbReference>
<keyword evidence="1" id="KW-0547">Nucleotide-binding</keyword>
<dbReference type="GO" id="GO:0004016">
    <property type="term" value="F:adenylate cyclase activity"/>
    <property type="evidence" value="ECO:0007669"/>
    <property type="project" value="TreeGrafter"/>
</dbReference>
<dbReference type="AlphaFoldDB" id="A0A317JU67"/>
<dbReference type="Pfam" id="PF13191">
    <property type="entry name" value="AAA_16"/>
    <property type="match status" value="1"/>
</dbReference>
<feature type="domain" description="HTH luxR-type" evidence="3">
    <location>
        <begin position="824"/>
        <end position="889"/>
    </location>
</feature>
<dbReference type="Proteomes" id="UP000245683">
    <property type="component" value="Unassembled WGS sequence"/>
</dbReference>
<evidence type="ECO:0000256" key="2">
    <source>
        <dbReference type="ARBA" id="ARBA00022840"/>
    </source>
</evidence>